<accession>A0AA37HEQ1</accession>
<comment type="caution">
    <text evidence="1">The sequence shown here is derived from an EMBL/GenBank/DDBJ whole genome shotgun (WGS) entry which is preliminary data.</text>
</comment>
<protein>
    <submittedName>
        <fullName evidence="1">Uncharacterized protein</fullName>
    </submittedName>
</protein>
<evidence type="ECO:0000313" key="2">
    <source>
        <dbReference type="Proteomes" id="UP001055286"/>
    </source>
</evidence>
<proteinExistence type="predicted"/>
<keyword evidence="2" id="KW-1185">Reference proteome</keyword>
<evidence type="ECO:0000313" key="1">
    <source>
        <dbReference type="EMBL" id="GJD64394.1"/>
    </source>
</evidence>
<organism evidence="1 2">
    <name type="scientific">Methylobacterium frigidaeris</name>
    <dbReference type="NCBI Taxonomy" id="2038277"/>
    <lineage>
        <taxon>Bacteria</taxon>
        <taxon>Pseudomonadati</taxon>
        <taxon>Pseudomonadota</taxon>
        <taxon>Alphaproteobacteria</taxon>
        <taxon>Hyphomicrobiales</taxon>
        <taxon>Methylobacteriaceae</taxon>
        <taxon>Methylobacterium</taxon>
    </lineage>
</organism>
<dbReference type="AlphaFoldDB" id="A0AA37HEQ1"/>
<sequence>MNKAFGVQVTVAQDHVSEPKIAPVLVVAHDEMDAELLASEAAGPGASATVMRELTAEEVIEHQLDLSQHGSMKSLPILHL</sequence>
<reference evidence="1" key="2">
    <citation type="submission" date="2021-08" db="EMBL/GenBank/DDBJ databases">
        <authorList>
            <person name="Tani A."/>
            <person name="Ola A."/>
            <person name="Ogura Y."/>
            <person name="Katsura K."/>
            <person name="Hayashi T."/>
        </authorList>
    </citation>
    <scope>NUCLEOTIDE SEQUENCE</scope>
    <source>
        <strain evidence="1">JCM 32048</strain>
    </source>
</reference>
<dbReference type="RefSeq" id="WP_238192499.1">
    <property type="nucleotide sequence ID" value="NZ_BPQJ01000025.1"/>
</dbReference>
<dbReference type="Proteomes" id="UP001055286">
    <property type="component" value="Unassembled WGS sequence"/>
</dbReference>
<dbReference type="EMBL" id="BPQJ01000025">
    <property type="protein sequence ID" value="GJD64394.1"/>
    <property type="molecule type" value="Genomic_DNA"/>
</dbReference>
<name>A0AA37HEQ1_9HYPH</name>
<gene>
    <name evidence="1" type="ORF">MPEAHAMD_4575</name>
</gene>
<reference evidence="1" key="1">
    <citation type="journal article" date="2016" name="Front. Microbiol.">
        <title>Genome Sequence of the Piezophilic, Mesophilic Sulfate-Reducing Bacterium Desulfovibrio indicus J2T.</title>
        <authorList>
            <person name="Cao J."/>
            <person name="Maignien L."/>
            <person name="Shao Z."/>
            <person name="Alain K."/>
            <person name="Jebbar M."/>
        </authorList>
    </citation>
    <scope>NUCLEOTIDE SEQUENCE</scope>
    <source>
        <strain evidence="1">JCM 32048</strain>
    </source>
</reference>